<dbReference type="Pfam" id="PF12796">
    <property type="entry name" value="Ank_2"/>
    <property type="match status" value="2"/>
</dbReference>
<dbReference type="AlphaFoldDB" id="A0A0K0WSM6"/>
<dbReference type="GeneID" id="126997369"/>
<protein>
    <submittedName>
        <fullName evidence="4">Fem-1A</fullName>
    </submittedName>
</protein>
<dbReference type="RefSeq" id="XP_050714388.1">
    <property type="nucleotide sequence ID" value="XM_050858431.1"/>
</dbReference>
<dbReference type="KEGG" id="esn:126997369"/>
<dbReference type="PANTHER" id="PTHR24173">
    <property type="entry name" value="ANKYRIN REPEAT CONTAINING"/>
    <property type="match status" value="1"/>
</dbReference>
<reference evidence="4" key="1">
    <citation type="journal article" date="2015" name="Comp. Biochem. Physiol. B, Biochem. Mol. Biol.">
        <title>Molecular characterization and expression profile of three Fem-1 genes in Eriocheir sinensis provide a new insight into crab sex-determining mechanism.</title>
        <authorList>
            <person name="Song C."/>
            <person name="Cui Z."/>
            <person name="Hui M."/>
            <person name="Liu Y."/>
            <person name="Li Y."/>
        </authorList>
    </citation>
    <scope>NUCLEOTIDE SEQUENCE</scope>
</reference>
<dbReference type="PROSITE" id="PS50297">
    <property type="entry name" value="ANK_REP_REGION"/>
    <property type="match status" value="4"/>
</dbReference>
<evidence type="ECO:0000313" key="4">
    <source>
        <dbReference type="EMBL" id="AKS25864.1"/>
    </source>
</evidence>
<dbReference type="PRINTS" id="PR01415">
    <property type="entry name" value="ANKYRIN"/>
</dbReference>
<feature type="repeat" description="ANK" evidence="3">
    <location>
        <begin position="101"/>
        <end position="133"/>
    </location>
</feature>
<organism evidence="4">
    <name type="scientific">Eriocheir sinensis</name>
    <name type="common">Chinese mitten crab</name>
    <dbReference type="NCBI Taxonomy" id="95602"/>
    <lineage>
        <taxon>Eukaryota</taxon>
        <taxon>Metazoa</taxon>
        <taxon>Ecdysozoa</taxon>
        <taxon>Arthropoda</taxon>
        <taxon>Crustacea</taxon>
        <taxon>Multicrustacea</taxon>
        <taxon>Malacostraca</taxon>
        <taxon>Eumalacostraca</taxon>
        <taxon>Eucarida</taxon>
        <taxon>Decapoda</taxon>
        <taxon>Pleocyemata</taxon>
        <taxon>Brachyura</taxon>
        <taxon>Eubrachyura</taxon>
        <taxon>Grapsoidea</taxon>
        <taxon>Varunidae</taxon>
        <taxon>Eriocheir</taxon>
    </lineage>
</organism>
<evidence type="ECO:0000256" key="1">
    <source>
        <dbReference type="ARBA" id="ARBA00022737"/>
    </source>
</evidence>
<dbReference type="SUPFAM" id="SSF48403">
    <property type="entry name" value="Ankyrin repeat"/>
    <property type="match status" value="2"/>
</dbReference>
<feature type="repeat" description="ANK" evidence="3">
    <location>
        <begin position="134"/>
        <end position="166"/>
    </location>
</feature>
<dbReference type="PROSITE" id="PS50088">
    <property type="entry name" value="ANK_REPEAT"/>
    <property type="match status" value="4"/>
</dbReference>
<dbReference type="SMART" id="SM00248">
    <property type="entry name" value="ANK"/>
    <property type="match status" value="8"/>
</dbReference>
<name>A0A0K0WSM6_ERISI</name>
<evidence type="ECO:0000256" key="2">
    <source>
        <dbReference type="ARBA" id="ARBA00023043"/>
    </source>
</evidence>
<dbReference type="InterPro" id="IPR036770">
    <property type="entry name" value="Ankyrin_rpt-contain_sf"/>
</dbReference>
<dbReference type="CTD" id="42076"/>
<dbReference type="Pfam" id="PF00023">
    <property type="entry name" value="Ank"/>
    <property type="match status" value="1"/>
</dbReference>
<feature type="repeat" description="ANK" evidence="3">
    <location>
        <begin position="198"/>
        <end position="230"/>
    </location>
</feature>
<keyword evidence="1" id="KW-0677">Repeat</keyword>
<accession>A0A0K0WSM6</accession>
<dbReference type="Gene3D" id="1.25.40.20">
    <property type="entry name" value="Ankyrin repeat-containing domain"/>
    <property type="match status" value="3"/>
</dbReference>
<keyword evidence="2 3" id="KW-0040">ANK repeat</keyword>
<dbReference type="OrthoDB" id="3246549at2759"/>
<dbReference type="PANTHER" id="PTHR24173:SF82">
    <property type="entry name" value="FI19351P1"/>
    <property type="match status" value="1"/>
</dbReference>
<dbReference type="EMBL" id="KR108010">
    <property type="protein sequence ID" value="AKS25864.1"/>
    <property type="molecule type" value="mRNA"/>
</dbReference>
<proteinExistence type="evidence at transcript level"/>
<evidence type="ECO:0000256" key="3">
    <source>
        <dbReference type="PROSITE-ProRule" id="PRU00023"/>
    </source>
</evidence>
<feature type="repeat" description="ANK" evidence="3">
    <location>
        <begin position="58"/>
        <end position="80"/>
    </location>
</feature>
<sequence>MWITGKVDHTSQKEQIFTDLYNECKNIAPGARLSYMLRTRLERFQREDRREVVTRTRDGCAPLFVACKRGNVEVVEYLISTCNADVEQRGLYEVPDDRSIHNVTPLWCASVAGRLAVVKCLVQHGADVNSVSDTGSTPVRSACFMTHLDIVTYLVENGADISKPNYNGGTCLINSVQSVKLCEYLLNHRADVNAQDIQNKTALHYAIQEHRFETTRLLLEAGADPHLTSRYRDDALQTACIKGAFQIFEYLIGEVSYPPSRVADGYELLGTTFLDEHRDIQAALQYWRRAAAIREAAGVSKVVLPARPNYQNAVEFRTLEELEAVATDLNSLRTQSLLICERILGTAHKDMIFRLMYRGAAYADSLQYQNCIDLWLYALELRIRRDTLLFNETCFTAQALVRLYLDMIDKHSTGVMQDTVAFGDAYRTLRLLVDQLPSCMGLLRVQPVHKKHQSNFDHMLKVVTHMLFVLLHIPHSEEQRDEAVTLVKGVVRLDPRTCQGGHSLLHLAAMKTNVLNNHALLEDDHMTPFPSVAVVSFLLECGAPVNATNDKGSSPLFMASQDLLFKEEIVEVLLKAGGHVDQVTASGERPSMNLRLNPKCHISILNYTSLKCLAARVIQRHRIPYAGEVPKHLEAFVKMH</sequence>
<dbReference type="InterPro" id="IPR002110">
    <property type="entry name" value="Ankyrin_rpt"/>
</dbReference>